<evidence type="ECO:0000313" key="1">
    <source>
        <dbReference type="EMBL" id="MDJ1134405.1"/>
    </source>
</evidence>
<protein>
    <submittedName>
        <fullName evidence="1">IS982 family transposase</fullName>
    </submittedName>
</protein>
<gene>
    <name evidence="1" type="ORF">NMN56_021035</name>
</gene>
<organism evidence="1 2">
    <name type="scientific">Streptomyces iconiensis</name>
    <dbReference type="NCBI Taxonomy" id="1384038"/>
    <lineage>
        <taxon>Bacteria</taxon>
        <taxon>Bacillati</taxon>
        <taxon>Actinomycetota</taxon>
        <taxon>Actinomycetes</taxon>
        <taxon>Kitasatosporales</taxon>
        <taxon>Streptomycetaceae</taxon>
        <taxon>Streptomyces</taxon>
    </lineage>
</organism>
<dbReference type="Proteomes" id="UP001214441">
    <property type="component" value="Unassembled WGS sequence"/>
</dbReference>
<reference evidence="1 2" key="1">
    <citation type="submission" date="2023-05" db="EMBL/GenBank/DDBJ databases">
        <title>Streptantibioticus silvisoli sp. nov., acidotolerant actinomycetes 1 from pine litter.</title>
        <authorList>
            <person name="Swiecimska M."/>
            <person name="Golinska P."/>
            <person name="Sangal V."/>
            <person name="Wachnowicz B."/>
            <person name="Goodfellow M."/>
        </authorList>
    </citation>
    <scope>NUCLEOTIDE SEQUENCE [LARGE SCALE GENOMIC DNA]</scope>
    <source>
        <strain evidence="1 2">DSM 42109</strain>
    </source>
</reference>
<keyword evidence="2" id="KW-1185">Reference proteome</keyword>
<sequence>MNTDLDTLLIALYVELDDGIIPSRGPRTGPGHPLEVTDAELVCLAVAQVLLRYDDERHWLRSAPALVGHLFPRLLSQSEYNRRLRAVGGLLEEALRRLASRTPSSADAVRLWDGTPVPCGASRETAKRSDLAGWAGYGMDKSHHRFYWGAELMLVCAPDGLVTGFILVNPKLVKERDAIRTMFALAKNRPEPGTTGVCDKGFAGAGFEADMSTLGITVIRPARKDETDPGIFPQWLRQRIESVNWTLKSQLGLENHGGRTRPGLWARVLQRLLALNAAIWHNWACRADRKRSLIHYDHPTPLTST</sequence>
<accession>A0ABT6ZZ98</accession>
<dbReference type="EMBL" id="JANCPR020000020">
    <property type="protein sequence ID" value="MDJ1134405.1"/>
    <property type="molecule type" value="Genomic_DNA"/>
</dbReference>
<proteinExistence type="predicted"/>
<evidence type="ECO:0000313" key="2">
    <source>
        <dbReference type="Proteomes" id="UP001214441"/>
    </source>
</evidence>
<name>A0ABT6ZZ98_9ACTN</name>
<dbReference type="RefSeq" id="WP_283742500.1">
    <property type="nucleotide sequence ID" value="NZ_JANCPR020000020.1"/>
</dbReference>
<comment type="caution">
    <text evidence="1">The sequence shown here is derived from an EMBL/GenBank/DDBJ whole genome shotgun (WGS) entry which is preliminary data.</text>
</comment>